<proteinExistence type="predicted"/>
<evidence type="ECO:0000256" key="1">
    <source>
        <dbReference type="SAM" id="Phobius"/>
    </source>
</evidence>
<keyword evidence="1" id="KW-1133">Transmembrane helix</keyword>
<keyword evidence="2" id="KW-0732">Signal</keyword>
<gene>
    <name evidence="3" type="ORF">EJ05DRAFT_498112</name>
</gene>
<dbReference type="EMBL" id="ML996568">
    <property type="protein sequence ID" value="KAF2760142.1"/>
    <property type="molecule type" value="Genomic_DNA"/>
</dbReference>
<keyword evidence="4" id="KW-1185">Reference proteome</keyword>
<keyword evidence="1" id="KW-0812">Transmembrane</keyword>
<feature type="signal peptide" evidence="2">
    <location>
        <begin position="1"/>
        <end position="24"/>
    </location>
</feature>
<protein>
    <recommendedName>
        <fullName evidence="5">Mid2 domain-containing protein</fullName>
    </recommendedName>
</protein>
<keyword evidence="1" id="KW-0472">Membrane</keyword>
<reference evidence="3" key="1">
    <citation type="journal article" date="2020" name="Stud. Mycol.">
        <title>101 Dothideomycetes genomes: a test case for predicting lifestyles and emergence of pathogens.</title>
        <authorList>
            <person name="Haridas S."/>
            <person name="Albert R."/>
            <person name="Binder M."/>
            <person name="Bloem J."/>
            <person name="Labutti K."/>
            <person name="Salamov A."/>
            <person name="Andreopoulos B."/>
            <person name="Baker S."/>
            <person name="Barry K."/>
            <person name="Bills G."/>
            <person name="Bluhm B."/>
            <person name="Cannon C."/>
            <person name="Castanera R."/>
            <person name="Culley D."/>
            <person name="Daum C."/>
            <person name="Ezra D."/>
            <person name="Gonzalez J."/>
            <person name="Henrissat B."/>
            <person name="Kuo A."/>
            <person name="Liang C."/>
            <person name="Lipzen A."/>
            <person name="Lutzoni F."/>
            <person name="Magnuson J."/>
            <person name="Mondo S."/>
            <person name="Nolan M."/>
            <person name="Ohm R."/>
            <person name="Pangilinan J."/>
            <person name="Park H.-J."/>
            <person name="Ramirez L."/>
            <person name="Alfaro M."/>
            <person name="Sun H."/>
            <person name="Tritt A."/>
            <person name="Yoshinaga Y."/>
            <person name="Zwiers L.-H."/>
            <person name="Turgeon B."/>
            <person name="Goodwin S."/>
            <person name="Spatafora J."/>
            <person name="Crous P."/>
            <person name="Grigoriev I."/>
        </authorList>
    </citation>
    <scope>NUCLEOTIDE SEQUENCE</scope>
    <source>
        <strain evidence="3">CBS 121739</strain>
    </source>
</reference>
<sequence>MRGLSSPVTLLLAYISLLLSICAAAPSREQVQPRTYARAKRAQLSFVSTVPYVVARGEDVQISWRAADSETDTKTTNARASEGDIDVRTAVPAQRRTDRLAARQENKGVGKSAKIGLAVGLSIGVAVALLVMWYCAWAPDKLKKKNRSGDMEHGEVVVLDERAGAKDRV</sequence>
<name>A0A6A6WBD0_9PEZI</name>
<evidence type="ECO:0000256" key="2">
    <source>
        <dbReference type="SAM" id="SignalP"/>
    </source>
</evidence>
<evidence type="ECO:0000313" key="4">
    <source>
        <dbReference type="Proteomes" id="UP000799437"/>
    </source>
</evidence>
<dbReference type="AlphaFoldDB" id="A0A6A6WBD0"/>
<accession>A0A6A6WBD0</accession>
<dbReference type="GeneID" id="54487690"/>
<organism evidence="3 4">
    <name type="scientific">Pseudovirgaria hyperparasitica</name>
    <dbReference type="NCBI Taxonomy" id="470096"/>
    <lineage>
        <taxon>Eukaryota</taxon>
        <taxon>Fungi</taxon>
        <taxon>Dikarya</taxon>
        <taxon>Ascomycota</taxon>
        <taxon>Pezizomycotina</taxon>
        <taxon>Dothideomycetes</taxon>
        <taxon>Dothideomycetes incertae sedis</taxon>
        <taxon>Acrospermales</taxon>
        <taxon>Acrospermaceae</taxon>
        <taxon>Pseudovirgaria</taxon>
    </lineage>
</organism>
<dbReference type="Proteomes" id="UP000799437">
    <property type="component" value="Unassembled WGS sequence"/>
</dbReference>
<dbReference type="RefSeq" id="XP_033602593.1">
    <property type="nucleotide sequence ID" value="XM_033746636.1"/>
</dbReference>
<evidence type="ECO:0008006" key="5">
    <source>
        <dbReference type="Google" id="ProtNLM"/>
    </source>
</evidence>
<feature type="chain" id="PRO_5025676205" description="Mid2 domain-containing protein" evidence="2">
    <location>
        <begin position="25"/>
        <end position="169"/>
    </location>
</feature>
<feature type="transmembrane region" description="Helical" evidence="1">
    <location>
        <begin position="115"/>
        <end position="137"/>
    </location>
</feature>
<evidence type="ECO:0000313" key="3">
    <source>
        <dbReference type="EMBL" id="KAF2760142.1"/>
    </source>
</evidence>